<dbReference type="SUPFAM" id="SSF53756">
    <property type="entry name" value="UDP-Glycosyltransferase/glycogen phosphorylase"/>
    <property type="match status" value="1"/>
</dbReference>
<evidence type="ECO:0000259" key="9">
    <source>
        <dbReference type="Pfam" id="PF04413"/>
    </source>
</evidence>
<keyword evidence="5 8" id="KW-0808">Transferase</keyword>
<feature type="domain" description="3-deoxy-D-manno-octulosonic-acid transferase N-terminal" evidence="9">
    <location>
        <begin position="83"/>
        <end position="174"/>
    </location>
</feature>
<comment type="function">
    <text evidence="1 8">Involved in lipopolysaccharide (LPS) biosynthesis. Catalyzes the transfer of 3-deoxy-D-manno-octulosonate (Kdo) residue(s) from CMP-Kdo to lipid IV(A), the tetraacyldisaccharide-1,4'-bisphosphate precursor of lipid A.</text>
</comment>
<evidence type="ECO:0000313" key="10">
    <source>
        <dbReference type="EMBL" id="MBC9247324.1"/>
    </source>
</evidence>
<evidence type="ECO:0000256" key="3">
    <source>
        <dbReference type="ARBA" id="ARBA00012621"/>
    </source>
</evidence>
<evidence type="ECO:0000313" key="11">
    <source>
        <dbReference type="Proteomes" id="UP000608594"/>
    </source>
</evidence>
<dbReference type="GO" id="GO:0009244">
    <property type="term" value="P:lipopolysaccharide core region biosynthetic process"/>
    <property type="evidence" value="ECO:0007669"/>
    <property type="project" value="UniProtKB-UniRule"/>
</dbReference>
<sequence length="393" mass="42969">MASESWRIGRLALWLELRKPSADRPLLSLPEADGPLLLIRPSPDAAIALEQVQKRLQRARPDLRILRIDDQYLADTGNSLTTAEALMDTANPVALLLLGTDLPAAQIEAASRKGIPVILAEARFDRTDTGWSMRSAMRRELLRKVKLVLVTDQTSQRIALRMGVPRDKLVMTGPVAEIREPLSYVEEERSAFAALMQGRHAWFAASVPQAEEQAVLEAHQAALRQSHRALLFLAPLDPDRIDDLAAEIEASGLTVARRTLDEDPTDEVQVMLTDGATEMGLWYRLAPVTYMGGTLSGEDAETRHPFEPAALGSAIVHGPVTGQYPTQWQQLQGAKASRQVSDANDLATAIAELTLPEHIATLASNAWIVSTGGADVTNRICAPVLDLLVKERK</sequence>
<comment type="similarity">
    <text evidence="8">Belongs to the glycosyltransferase group 1 family.</text>
</comment>
<dbReference type="GO" id="GO:0005886">
    <property type="term" value="C:plasma membrane"/>
    <property type="evidence" value="ECO:0007669"/>
    <property type="project" value="UniProtKB-SubCell"/>
</dbReference>
<evidence type="ECO:0000256" key="8">
    <source>
        <dbReference type="RuleBase" id="RU365103"/>
    </source>
</evidence>
<dbReference type="EMBL" id="JACOQL010000003">
    <property type="protein sequence ID" value="MBC9247324.1"/>
    <property type="molecule type" value="Genomic_DNA"/>
</dbReference>
<keyword evidence="8" id="KW-1003">Cell membrane</keyword>
<gene>
    <name evidence="10" type="ORF">H4P12_11525</name>
</gene>
<protein>
    <recommendedName>
        <fullName evidence="4 8">3-deoxy-D-manno-octulosonic acid transferase</fullName>
        <shortName evidence="8">Kdo transferase</shortName>
        <ecNumber evidence="3 8">2.4.99.12</ecNumber>
    </recommendedName>
    <alternativeName>
        <fullName evidence="6 8">Lipid IV(A) 3-deoxy-D-manno-octulosonic acid transferase</fullName>
    </alternativeName>
</protein>
<evidence type="ECO:0000256" key="1">
    <source>
        <dbReference type="ARBA" id="ARBA00003394"/>
    </source>
</evidence>
<dbReference type="PANTHER" id="PTHR42755:SF1">
    <property type="entry name" value="3-DEOXY-D-MANNO-OCTULOSONIC ACID TRANSFERASE, MITOCHONDRIAL-RELATED"/>
    <property type="match status" value="1"/>
</dbReference>
<reference evidence="10" key="1">
    <citation type="submission" date="2020-08" db="EMBL/GenBank/DDBJ databases">
        <title>Paracoccus amoyensis sp. nov., isolated from the surface seawater at coast of Xiamen, Fujian.</title>
        <authorList>
            <person name="Lyu L."/>
        </authorList>
    </citation>
    <scope>NUCLEOTIDE SEQUENCE</scope>
    <source>
        <strain evidence="10">11-3</strain>
    </source>
</reference>
<dbReference type="PANTHER" id="PTHR42755">
    <property type="entry name" value="3-DEOXY-MANNO-OCTULOSONATE CYTIDYLYLTRANSFERASE"/>
    <property type="match status" value="1"/>
</dbReference>
<keyword evidence="8" id="KW-0448">Lipopolysaccharide biosynthesis</keyword>
<organism evidence="10 11">
    <name type="scientific">Paracoccus amoyensis</name>
    <dbReference type="NCBI Taxonomy" id="2760093"/>
    <lineage>
        <taxon>Bacteria</taxon>
        <taxon>Pseudomonadati</taxon>
        <taxon>Pseudomonadota</taxon>
        <taxon>Alphaproteobacteria</taxon>
        <taxon>Rhodobacterales</taxon>
        <taxon>Paracoccaceae</taxon>
        <taxon>Paracoccus</taxon>
    </lineage>
</organism>
<evidence type="ECO:0000256" key="2">
    <source>
        <dbReference type="ARBA" id="ARBA00004713"/>
    </source>
</evidence>
<name>A0A926GHB7_9RHOB</name>
<dbReference type="InterPro" id="IPR038107">
    <property type="entry name" value="Glycos_transf_N_sf"/>
</dbReference>
<keyword evidence="8" id="KW-0472">Membrane</keyword>
<proteinExistence type="inferred from homology"/>
<dbReference type="InterPro" id="IPR039901">
    <property type="entry name" value="Kdotransferase"/>
</dbReference>
<dbReference type="GO" id="GO:0009245">
    <property type="term" value="P:lipid A biosynthetic process"/>
    <property type="evidence" value="ECO:0007669"/>
    <property type="project" value="TreeGrafter"/>
</dbReference>
<comment type="subcellular location">
    <subcellularLocation>
        <location evidence="8">Cell membrane</location>
    </subcellularLocation>
</comment>
<dbReference type="InterPro" id="IPR007507">
    <property type="entry name" value="Glycos_transf_N"/>
</dbReference>
<dbReference type="Proteomes" id="UP000608594">
    <property type="component" value="Unassembled WGS sequence"/>
</dbReference>
<comment type="catalytic activity">
    <reaction evidence="7 8">
        <text>lipid IVA (E. coli) + CMP-3-deoxy-beta-D-manno-octulosonate = alpha-Kdo-(2-&gt;6)-lipid IVA (E. coli) + CMP + H(+)</text>
        <dbReference type="Rhea" id="RHEA:28066"/>
        <dbReference type="ChEBI" id="CHEBI:15378"/>
        <dbReference type="ChEBI" id="CHEBI:58603"/>
        <dbReference type="ChEBI" id="CHEBI:60364"/>
        <dbReference type="ChEBI" id="CHEBI:60377"/>
        <dbReference type="ChEBI" id="CHEBI:85987"/>
        <dbReference type="EC" id="2.4.99.12"/>
    </reaction>
</comment>
<dbReference type="Gene3D" id="3.40.50.2000">
    <property type="entry name" value="Glycogen Phosphorylase B"/>
    <property type="match status" value="1"/>
</dbReference>
<evidence type="ECO:0000256" key="6">
    <source>
        <dbReference type="ARBA" id="ARBA00031445"/>
    </source>
</evidence>
<evidence type="ECO:0000256" key="5">
    <source>
        <dbReference type="ARBA" id="ARBA00022679"/>
    </source>
</evidence>
<evidence type="ECO:0000256" key="7">
    <source>
        <dbReference type="ARBA" id="ARBA00049183"/>
    </source>
</evidence>
<dbReference type="AlphaFoldDB" id="A0A926GHB7"/>
<comment type="pathway">
    <text evidence="2 8">Bacterial outer membrane biogenesis; LPS core biosynthesis.</text>
</comment>
<dbReference type="EC" id="2.4.99.12" evidence="3 8"/>
<accession>A0A926GHB7</accession>
<evidence type="ECO:0000256" key="4">
    <source>
        <dbReference type="ARBA" id="ARBA00019077"/>
    </source>
</evidence>
<dbReference type="Pfam" id="PF04413">
    <property type="entry name" value="Glycos_transf_N"/>
    <property type="match status" value="1"/>
</dbReference>
<keyword evidence="11" id="KW-1185">Reference proteome</keyword>
<dbReference type="RefSeq" id="WP_187793813.1">
    <property type="nucleotide sequence ID" value="NZ_JACOQL010000003.1"/>
</dbReference>
<dbReference type="GO" id="GO:0043842">
    <property type="term" value="F:Kdo transferase activity"/>
    <property type="evidence" value="ECO:0007669"/>
    <property type="project" value="UniProtKB-EC"/>
</dbReference>
<comment type="caution">
    <text evidence="10">The sequence shown here is derived from an EMBL/GenBank/DDBJ whole genome shotgun (WGS) entry which is preliminary data.</text>
</comment>
<dbReference type="Gene3D" id="3.40.50.11720">
    <property type="entry name" value="3-Deoxy-D-manno-octulosonic-acid transferase, N-terminal domain"/>
    <property type="match status" value="1"/>
</dbReference>